<feature type="compositionally biased region" description="Basic and acidic residues" evidence="1">
    <location>
        <begin position="79"/>
        <end position="93"/>
    </location>
</feature>
<evidence type="ECO:0000256" key="1">
    <source>
        <dbReference type="SAM" id="MobiDB-lite"/>
    </source>
</evidence>
<organism evidence="2 3">
    <name type="scientific">Meloidogyne javanica</name>
    <name type="common">Root-knot nematode worm</name>
    <dbReference type="NCBI Taxonomy" id="6303"/>
    <lineage>
        <taxon>Eukaryota</taxon>
        <taxon>Metazoa</taxon>
        <taxon>Ecdysozoa</taxon>
        <taxon>Nematoda</taxon>
        <taxon>Chromadorea</taxon>
        <taxon>Rhabditida</taxon>
        <taxon>Tylenchina</taxon>
        <taxon>Tylenchomorpha</taxon>
        <taxon>Tylenchoidea</taxon>
        <taxon>Meloidogynidae</taxon>
        <taxon>Meloidogyninae</taxon>
        <taxon>Meloidogyne</taxon>
        <taxon>Meloidogyne incognita group</taxon>
    </lineage>
</organism>
<dbReference type="Proteomes" id="UP000887561">
    <property type="component" value="Unplaced"/>
</dbReference>
<keyword evidence="2" id="KW-1185">Reference proteome</keyword>
<feature type="region of interest" description="Disordered" evidence="1">
    <location>
        <begin position="65"/>
        <end position="93"/>
    </location>
</feature>
<evidence type="ECO:0000313" key="2">
    <source>
        <dbReference type="Proteomes" id="UP000887561"/>
    </source>
</evidence>
<sequence>MTEDELIEIQDELEISEGKKRHRIHNLTKKLEAVNWARKNFVHSASRKFNVDRKIIRNWMKDEKKLEQQKSLPGGQNRKRLDGGGRKISHPDLDKELAMGERNAWKKVIGVTAHNTKQGNR</sequence>
<protein>
    <submittedName>
        <fullName evidence="3">Brinker DNA-binding domain-containing protein</fullName>
    </submittedName>
</protein>
<dbReference type="AlphaFoldDB" id="A0A915M5A3"/>
<dbReference type="WBParaSite" id="scaffold2643_cov155.g5185">
    <property type="protein sequence ID" value="scaffold2643_cov155.g5185"/>
    <property type="gene ID" value="scaffold2643_cov155.g5185"/>
</dbReference>
<name>A0A915M5A3_MELJA</name>
<evidence type="ECO:0000313" key="3">
    <source>
        <dbReference type="WBParaSite" id="scaffold2643_cov155.g5185"/>
    </source>
</evidence>
<proteinExistence type="predicted"/>
<accession>A0A915M5A3</accession>
<reference evidence="3" key="1">
    <citation type="submission" date="2022-11" db="UniProtKB">
        <authorList>
            <consortium name="WormBaseParasite"/>
        </authorList>
    </citation>
    <scope>IDENTIFICATION</scope>
</reference>